<sequence length="399" mass="43223">MSSTEIRKTPAPYGQSCANCVRAKCRCILREGGTCERSVYSTHGKAYLVSMSGLARSLISDLRLDNPPHSAGCPSIGPIVEEKPPRTNEERRALLACFALSAIVCLTIKHDPMRWSAQVEEACHRLIVDAETEGDKVLAYAARIARLCVNAAGISRRAAEEPVFGRHAILQVGALKAALEQLKSELPSDVSEHSAVVAYLYSAEAGIYELALYHHSASLPISTHSPSSSNPKLESRRVAYLTTLLLVCQSCIEFFLASDVTYCMTSSMLAFSYCIKIAYKLQILKIPGWDAAIVRSVVDPVRCLERAAQAAEAGNEVLKARTGEDSVFKNAAEHLWKSAPLWRVNFDAEQAAGMEGNVGMHSGVAEPVSFSGGGGELNGSLIDTEIASDFWLSGTFNFY</sequence>
<evidence type="ECO:0000313" key="7">
    <source>
        <dbReference type="Proteomes" id="UP000774617"/>
    </source>
</evidence>
<accession>A0ABQ8GKT3</accession>
<evidence type="ECO:0000256" key="2">
    <source>
        <dbReference type="ARBA" id="ARBA00023015"/>
    </source>
</evidence>
<comment type="caution">
    <text evidence="6">The sequence shown here is derived from an EMBL/GenBank/DDBJ whole genome shotgun (WGS) entry which is preliminary data.</text>
</comment>
<keyword evidence="2" id="KW-0805">Transcription regulation</keyword>
<gene>
    <name evidence="6" type="ORF">B0J12DRAFT_708908</name>
</gene>
<keyword evidence="5" id="KW-0539">Nucleus</keyword>
<evidence type="ECO:0000313" key="6">
    <source>
        <dbReference type="EMBL" id="KAH7059022.1"/>
    </source>
</evidence>
<dbReference type="Proteomes" id="UP000774617">
    <property type="component" value="Unassembled WGS sequence"/>
</dbReference>
<proteinExistence type="predicted"/>
<keyword evidence="7" id="KW-1185">Reference proteome</keyword>
<evidence type="ECO:0000256" key="1">
    <source>
        <dbReference type="ARBA" id="ARBA00004123"/>
    </source>
</evidence>
<dbReference type="PANTHER" id="PTHR31845">
    <property type="entry name" value="FINGER DOMAIN PROTEIN, PUTATIVE-RELATED"/>
    <property type="match status" value="1"/>
</dbReference>
<comment type="subcellular location">
    <subcellularLocation>
        <location evidence="1">Nucleus</location>
    </subcellularLocation>
</comment>
<dbReference type="EMBL" id="JAGTJR010000006">
    <property type="protein sequence ID" value="KAH7059022.1"/>
    <property type="molecule type" value="Genomic_DNA"/>
</dbReference>
<organism evidence="6 7">
    <name type="scientific">Macrophomina phaseolina</name>
    <dbReference type="NCBI Taxonomy" id="35725"/>
    <lineage>
        <taxon>Eukaryota</taxon>
        <taxon>Fungi</taxon>
        <taxon>Dikarya</taxon>
        <taxon>Ascomycota</taxon>
        <taxon>Pezizomycotina</taxon>
        <taxon>Dothideomycetes</taxon>
        <taxon>Dothideomycetes incertae sedis</taxon>
        <taxon>Botryosphaeriales</taxon>
        <taxon>Botryosphaeriaceae</taxon>
        <taxon>Macrophomina</taxon>
    </lineage>
</organism>
<reference evidence="6 7" key="1">
    <citation type="journal article" date="2021" name="Nat. Commun.">
        <title>Genetic determinants of endophytism in the Arabidopsis root mycobiome.</title>
        <authorList>
            <person name="Mesny F."/>
            <person name="Miyauchi S."/>
            <person name="Thiergart T."/>
            <person name="Pickel B."/>
            <person name="Atanasova L."/>
            <person name="Karlsson M."/>
            <person name="Huettel B."/>
            <person name="Barry K.W."/>
            <person name="Haridas S."/>
            <person name="Chen C."/>
            <person name="Bauer D."/>
            <person name="Andreopoulos W."/>
            <person name="Pangilinan J."/>
            <person name="LaButti K."/>
            <person name="Riley R."/>
            <person name="Lipzen A."/>
            <person name="Clum A."/>
            <person name="Drula E."/>
            <person name="Henrissat B."/>
            <person name="Kohler A."/>
            <person name="Grigoriev I.V."/>
            <person name="Martin F.M."/>
            <person name="Hacquard S."/>
        </authorList>
    </citation>
    <scope>NUCLEOTIDE SEQUENCE [LARGE SCALE GENOMIC DNA]</scope>
    <source>
        <strain evidence="6 7">MPI-SDFR-AT-0080</strain>
    </source>
</reference>
<evidence type="ECO:0000256" key="4">
    <source>
        <dbReference type="ARBA" id="ARBA00023163"/>
    </source>
</evidence>
<protein>
    <submittedName>
        <fullName evidence="6">Uncharacterized protein</fullName>
    </submittedName>
</protein>
<evidence type="ECO:0000256" key="5">
    <source>
        <dbReference type="ARBA" id="ARBA00023242"/>
    </source>
</evidence>
<dbReference type="PANTHER" id="PTHR31845:SF32">
    <property type="entry name" value="MISCELLANEOUS ZN(II)2CYS6 TRANSCRIPTION FACTOR (EUROFUNG)-RELATED"/>
    <property type="match status" value="1"/>
</dbReference>
<evidence type="ECO:0000256" key="3">
    <source>
        <dbReference type="ARBA" id="ARBA00023125"/>
    </source>
</evidence>
<dbReference type="InterPro" id="IPR051089">
    <property type="entry name" value="prtT"/>
</dbReference>
<keyword evidence="4" id="KW-0804">Transcription</keyword>
<keyword evidence="3" id="KW-0238">DNA-binding</keyword>
<name>A0ABQ8GKT3_9PEZI</name>